<protein>
    <submittedName>
        <fullName evidence="1">Uncharacterized protein</fullName>
    </submittedName>
</protein>
<reference evidence="1" key="1">
    <citation type="submission" date="2020-03" db="EMBL/GenBank/DDBJ databases">
        <authorList>
            <person name="Weist P."/>
        </authorList>
    </citation>
    <scope>NUCLEOTIDE SEQUENCE</scope>
</reference>
<name>A0A9N7TKU0_PLEPL</name>
<gene>
    <name evidence="1" type="ORF">PLEPLA_LOCUS1561</name>
</gene>
<organism evidence="1 2">
    <name type="scientific">Pleuronectes platessa</name>
    <name type="common">European plaice</name>
    <dbReference type="NCBI Taxonomy" id="8262"/>
    <lineage>
        <taxon>Eukaryota</taxon>
        <taxon>Metazoa</taxon>
        <taxon>Chordata</taxon>
        <taxon>Craniata</taxon>
        <taxon>Vertebrata</taxon>
        <taxon>Euteleostomi</taxon>
        <taxon>Actinopterygii</taxon>
        <taxon>Neopterygii</taxon>
        <taxon>Teleostei</taxon>
        <taxon>Neoteleostei</taxon>
        <taxon>Acanthomorphata</taxon>
        <taxon>Carangaria</taxon>
        <taxon>Pleuronectiformes</taxon>
        <taxon>Pleuronectoidei</taxon>
        <taxon>Pleuronectidae</taxon>
        <taxon>Pleuronectes</taxon>
    </lineage>
</organism>
<dbReference type="Proteomes" id="UP001153269">
    <property type="component" value="Unassembled WGS sequence"/>
</dbReference>
<sequence length="111" mass="12656">MEICQSEAFTRGLVVALAGRRLLRGGMEASKQPHRVYSQHEARFNPISSEERLEETQLGSSLVLCMDTFCIQVADTAEEQEVVMSRRQRRNREVHACSRILSSDHEQPAIR</sequence>
<evidence type="ECO:0000313" key="2">
    <source>
        <dbReference type="Proteomes" id="UP001153269"/>
    </source>
</evidence>
<dbReference type="EMBL" id="CADEAL010000075">
    <property type="protein sequence ID" value="CAB1413858.1"/>
    <property type="molecule type" value="Genomic_DNA"/>
</dbReference>
<accession>A0A9N7TKU0</accession>
<comment type="caution">
    <text evidence="1">The sequence shown here is derived from an EMBL/GenBank/DDBJ whole genome shotgun (WGS) entry which is preliminary data.</text>
</comment>
<evidence type="ECO:0000313" key="1">
    <source>
        <dbReference type="EMBL" id="CAB1413858.1"/>
    </source>
</evidence>
<dbReference type="AlphaFoldDB" id="A0A9N7TKU0"/>
<proteinExistence type="predicted"/>
<keyword evidence="2" id="KW-1185">Reference proteome</keyword>